<dbReference type="SUPFAM" id="SSF57850">
    <property type="entry name" value="RING/U-box"/>
    <property type="match status" value="1"/>
</dbReference>
<dbReference type="eggNOG" id="KOG2177">
    <property type="taxonomic scope" value="Eukaryota"/>
</dbReference>
<keyword evidence="8" id="KW-1185">Reference proteome</keyword>
<evidence type="ECO:0000256" key="1">
    <source>
        <dbReference type="ARBA" id="ARBA00022723"/>
    </source>
</evidence>
<dbReference type="OMA" id="WMATWIL"/>
<evidence type="ECO:0000256" key="2">
    <source>
        <dbReference type="ARBA" id="ARBA00022771"/>
    </source>
</evidence>
<accession>B3MGX4</accession>
<sequence length="105" mass="12393">MIKRRQEPSSRPKEGDGDYDLCALCLDQIRVPEKLQCNHTFCKSCLEIYREARCWVAERCPVCRHLLDDPVSSKQETDEWLLFGFVLMVLMVFSVGPFYLLLLYW</sequence>
<dbReference type="AlphaFoldDB" id="B3MGX4"/>
<organism evidence="7 8">
    <name type="scientific">Drosophila ananassae</name>
    <name type="common">Fruit fly</name>
    <dbReference type="NCBI Taxonomy" id="7217"/>
    <lineage>
        <taxon>Eukaryota</taxon>
        <taxon>Metazoa</taxon>
        <taxon>Ecdysozoa</taxon>
        <taxon>Arthropoda</taxon>
        <taxon>Hexapoda</taxon>
        <taxon>Insecta</taxon>
        <taxon>Pterygota</taxon>
        <taxon>Neoptera</taxon>
        <taxon>Endopterygota</taxon>
        <taxon>Diptera</taxon>
        <taxon>Brachycera</taxon>
        <taxon>Muscomorpha</taxon>
        <taxon>Ephydroidea</taxon>
        <taxon>Drosophilidae</taxon>
        <taxon>Drosophila</taxon>
        <taxon>Sophophora</taxon>
    </lineage>
</organism>
<evidence type="ECO:0000313" key="7">
    <source>
        <dbReference type="EMBL" id="EDV37892.1"/>
    </source>
</evidence>
<protein>
    <recommendedName>
        <fullName evidence="6">RING-type domain-containing protein</fullName>
    </recommendedName>
</protein>
<dbReference type="InterPro" id="IPR018957">
    <property type="entry name" value="Znf_C3HC4_RING-type"/>
</dbReference>
<dbReference type="Proteomes" id="UP000007801">
    <property type="component" value="Unassembled WGS sequence"/>
</dbReference>
<feature type="domain" description="RING-type" evidence="6">
    <location>
        <begin position="22"/>
        <end position="64"/>
    </location>
</feature>
<dbReference type="STRING" id="7217.B3MGX4"/>
<reference evidence="7 8" key="1">
    <citation type="journal article" date="2007" name="Nature">
        <title>Evolution of genes and genomes on the Drosophila phylogeny.</title>
        <authorList>
            <consortium name="Drosophila 12 Genomes Consortium"/>
            <person name="Clark A.G."/>
            <person name="Eisen M.B."/>
            <person name="Smith D.R."/>
            <person name="Bergman C.M."/>
            <person name="Oliver B."/>
            <person name="Markow T.A."/>
            <person name="Kaufman T.C."/>
            <person name="Kellis M."/>
            <person name="Gelbart W."/>
            <person name="Iyer V.N."/>
            <person name="Pollard D.A."/>
            <person name="Sackton T.B."/>
            <person name="Larracuente A.M."/>
            <person name="Singh N.D."/>
            <person name="Abad J.P."/>
            <person name="Abt D.N."/>
            <person name="Adryan B."/>
            <person name="Aguade M."/>
            <person name="Akashi H."/>
            <person name="Anderson W.W."/>
            <person name="Aquadro C.F."/>
            <person name="Ardell D.H."/>
            <person name="Arguello R."/>
            <person name="Artieri C.G."/>
            <person name="Barbash D.A."/>
            <person name="Barker D."/>
            <person name="Barsanti P."/>
            <person name="Batterham P."/>
            <person name="Batzoglou S."/>
            <person name="Begun D."/>
            <person name="Bhutkar A."/>
            <person name="Blanco E."/>
            <person name="Bosak S.A."/>
            <person name="Bradley R.K."/>
            <person name="Brand A.D."/>
            <person name="Brent M.R."/>
            <person name="Brooks A.N."/>
            <person name="Brown R.H."/>
            <person name="Butlin R.K."/>
            <person name="Caggese C."/>
            <person name="Calvi B.R."/>
            <person name="Bernardo de Carvalho A."/>
            <person name="Caspi A."/>
            <person name="Castrezana S."/>
            <person name="Celniker S.E."/>
            <person name="Chang J.L."/>
            <person name="Chapple C."/>
            <person name="Chatterji S."/>
            <person name="Chinwalla A."/>
            <person name="Civetta A."/>
            <person name="Clifton S.W."/>
            <person name="Comeron J.M."/>
            <person name="Costello J.C."/>
            <person name="Coyne J.A."/>
            <person name="Daub J."/>
            <person name="David R.G."/>
            <person name="Delcher A.L."/>
            <person name="Delehaunty K."/>
            <person name="Do C.B."/>
            <person name="Ebling H."/>
            <person name="Edwards K."/>
            <person name="Eickbush T."/>
            <person name="Evans J.D."/>
            <person name="Filipski A."/>
            <person name="Findeiss S."/>
            <person name="Freyhult E."/>
            <person name="Fulton L."/>
            <person name="Fulton R."/>
            <person name="Garcia A.C."/>
            <person name="Gardiner A."/>
            <person name="Garfield D.A."/>
            <person name="Garvin B.E."/>
            <person name="Gibson G."/>
            <person name="Gilbert D."/>
            <person name="Gnerre S."/>
            <person name="Godfrey J."/>
            <person name="Good R."/>
            <person name="Gotea V."/>
            <person name="Gravely B."/>
            <person name="Greenberg A.J."/>
            <person name="Griffiths-Jones S."/>
            <person name="Gross S."/>
            <person name="Guigo R."/>
            <person name="Gustafson E.A."/>
            <person name="Haerty W."/>
            <person name="Hahn M.W."/>
            <person name="Halligan D.L."/>
            <person name="Halpern A.L."/>
            <person name="Halter G.M."/>
            <person name="Han M.V."/>
            <person name="Heger A."/>
            <person name="Hillier L."/>
            <person name="Hinrichs A.S."/>
            <person name="Holmes I."/>
            <person name="Hoskins R.A."/>
            <person name="Hubisz M.J."/>
            <person name="Hultmark D."/>
            <person name="Huntley M.A."/>
            <person name="Jaffe D.B."/>
            <person name="Jagadeeshan S."/>
            <person name="Jeck W.R."/>
            <person name="Johnson J."/>
            <person name="Jones C.D."/>
            <person name="Jordan W.C."/>
            <person name="Karpen G.H."/>
            <person name="Kataoka E."/>
            <person name="Keightley P.D."/>
            <person name="Kheradpour P."/>
            <person name="Kirkness E.F."/>
            <person name="Koerich L.B."/>
            <person name="Kristiansen K."/>
            <person name="Kudrna D."/>
            <person name="Kulathinal R.J."/>
            <person name="Kumar S."/>
            <person name="Kwok R."/>
            <person name="Lander E."/>
            <person name="Langley C.H."/>
            <person name="Lapoint R."/>
            <person name="Lazzaro B.P."/>
            <person name="Lee S.J."/>
            <person name="Levesque L."/>
            <person name="Li R."/>
            <person name="Lin C.F."/>
            <person name="Lin M.F."/>
            <person name="Lindblad-Toh K."/>
            <person name="Llopart A."/>
            <person name="Long M."/>
            <person name="Low L."/>
            <person name="Lozovsky E."/>
            <person name="Lu J."/>
            <person name="Luo M."/>
            <person name="Machado C.A."/>
            <person name="Makalowski W."/>
            <person name="Marzo M."/>
            <person name="Matsuda M."/>
            <person name="Matzkin L."/>
            <person name="McAllister B."/>
            <person name="McBride C.S."/>
            <person name="McKernan B."/>
            <person name="McKernan K."/>
            <person name="Mendez-Lago M."/>
            <person name="Minx P."/>
            <person name="Mollenhauer M.U."/>
            <person name="Montooth K."/>
            <person name="Mount S.M."/>
            <person name="Mu X."/>
            <person name="Myers E."/>
            <person name="Negre B."/>
            <person name="Newfeld S."/>
            <person name="Nielsen R."/>
            <person name="Noor M.A."/>
            <person name="O'Grady P."/>
            <person name="Pachter L."/>
            <person name="Papaceit M."/>
            <person name="Parisi M.J."/>
            <person name="Parisi M."/>
            <person name="Parts L."/>
            <person name="Pedersen J.S."/>
            <person name="Pesole G."/>
            <person name="Phillippy A.M."/>
            <person name="Ponting C.P."/>
            <person name="Pop M."/>
            <person name="Porcelli D."/>
            <person name="Powell J.R."/>
            <person name="Prohaska S."/>
            <person name="Pruitt K."/>
            <person name="Puig M."/>
            <person name="Quesneville H."/>
            <person name="Ram K.R."/>
            <person name="Rand D."/>
            <person name="Rasmussen M.D."/>
            <person name="Reed L.K."/>
            <person name="Reenan R."/>
            <person name="Reily A."/>
            <person name="Remington K.A."/>
            <person name="Rieger T.T."/>
            <person name="Ritchie M.G."/>
            <person name="Robin C."/>
            <person name="Rogers Y.H."/>
            <person name="Rohde C."/>
            <person name="Rozas J."/>
            <person name="Rubenfield M.J."/>
            <person name="Ruiz A."/>
            <person name="Russo S."/>
            <person name="Salzberg S.L."/>
            <person name="Sanchez-Gracia A."/>
            <person name="Saranga D.J."/>
            <person name="Sato H."/>
            <person name="Schaeffer S.W."/>
            <person name="Schatz M.C."/>
            <person name="Schlenke T."/>
            <person name="Schwartz R."/>
            <person name="Segarra C."/>
            <person name="Singh R.S."/>
            <person name="Sirot L."/>
            <person name="Sirota M."/>
            <person name="Sisneros N.B."/>
            <person name="Smith C.D."/>
            <person name="Smith T.F."/>
            <person name="Spieth J."/>
            <person name="Stage D.E."/>
            <person name="Stark A."/>
            <person name="Stephan W."/>
            <person name="Strausberg R.L."/>
            <person name="Strempel S."/>
            <person name="Sturgill D."/>
            <person name="Sutton G."/>
            <person name="Sutton G.G."/>
            <person name="Tao W."/>
            <person name="Teichmann S."/>
            <person name="Tobari Y.N."/>
            <person name="Tomimura Y."/>
            <person name="Tsolas J.M."/>
            <person name="Valente V.L."/>
            <person name="Venter E."/>
            <person name="Venter J.C."/>
            <person name="Vicario S."/>
            <person name="Vieira F.G."/>
            <person name="Vilella A.J."/>
            <person name="Villasante A."/>
            <person name="Walenz B."/>
            <person name="Wang J."/>
            <person name="Wasserman M."/>
            <person name="Watts T."/>
            <person name="Wilson D."/>
            <person name="Wilson R.K."/>
            <person name="Wing R.A."/>
            <person name="Wolfner M.F."/>
            <person name="Wong A."/>
            <person name="Wong G.K."/>
            <person name="Wu C.I."/>
            <person name="Wu G."/>
            <person name="Yamamoto D."/>
            <person name="Yang H.P."/>
            <person name="Yang S.P."/>
            <person name="Yorke J.A."/>
            <person name="Yoshida K."/>
            <person name="Zdobnov E."/>
            <person name="Zhang P."/>
            <person name="Zhang Y."/>
            <person name="Zimin A.V."/>
            <person name="Baldwin J."/>
            <person name="Abdouelleil A."/>
            <person name="Abdulkadir J."/>
            <person name="Abebe A."/>
            <person name="Abera B."/>
            <person name="Abreu J."/>
            <person name="Acer S.C."/>
            <person name="Aftuck L."/>
            <person name="Alexander A."/>
            <person name="An P."/>
            <person name="Anderson E."/>
            <person name="Anderson S."/>
            <person name="Arachi H."/>
            <person name="Azer M."/>
            <person name="Bachantsang P."/>
            <person name="Barry A."/>
            <person name="Bayul T."/>
            <person name="Berlin A."/>
            <person name="Bessette D."/>
            <person name="Bloom T."/>
            <person name="Blye J."/>
            <person name="Boguslavskiy L."/>
            <person name="Bonnet C."/>
            <person name="Boukhgalter B."/>
            <person name="Bourzgui I."/>
            <person name="Brown A."/>
            <person name="Cahill P."/>
            <person name="Channer S."/>
            <person name="Cheshatsang Y."/>
            <person name="Chuda L."/>
            <person name="Citroen M."/>
            <person name="Collymore A."/>
            <person name="Cooke P."/>
            <person name="Costello M."/>
            <person name="D'Aco K."/>
            <person name="Daza R."/>
            <person name="De Haan G."/>
            <person name="DeGray S."/>
            <person name="DeMaso C."/>
            <person name="Dhargay N."/>
            <person name="Dooley K."/>
            <person name="Dooley E."/>
            <person name="Doricent M."/>
            <person name="Dorje P."/>
            <person name="Dorjee K."/>
            <person name="Dupes A."/>
            <person name="Elong R."/>
            <person name="Falk J."/>
            <person name="Farina A."/>
            <person name="Faro S."/>
            <person name="Ferguson D."/>
            <person name="Fisher S."/>
            <person name="Foley C.D."/>
            <person name="Franke A."/>
            <person name="Friedrich D."/>
            <person name="Gadbois L."/>
            <person name="Gearin G."/>
            <person name="Gearin C.R."/>
            <person name="Giannoukos G."/>
            <person name="Goode T."/>
            <person name="Graham J."/>
            <person name="Grandbois E."/>
            <person name="Grewal S."/>
            <person name="Gyaltsen K."/>
            <person name="Hafez N."/>
            <person name="Hagos B."/>
            <person name="Hall J."/>
            <person name="Henson C."/>
            <person name="Hollinger A."/>
            <person name="Honan T."/>
            <person name="Huard M.D."/>
            <person name="Hughes L."/>
            <person name="Hurhula B."/>
            <person name="Husby M.E."/>
            <person name="Kamat A."/>
            <person name="Kanga B."/>
            <person name="Kashin S."/>
            <person name="Khazanovich D."/>
            <person name="Kisner P."/>
            <person name="Lance K."/>
            <person name="Lara M."/>
            <person name="Lee W."/>
            <person name="Lennon N."/>
            <person name="Letendre F."/>
            <person name="LeVine R."/>
            <person name="Lipovsky A."/>
            <person name="Liu X."/>
            <person name="Liu J."/>
            <person name="Liu S."/>
            <person name="Lokyitsang T."/>
            <person name="Lokyitsang Y."/>
            <person name="Lubonja R."/>
            <person name="Lui A."/>
            <person name="MacDonald P."/>
            <person name="Magnisalis V."/>
            <person name="Maru K."/>
            <person name="Matthews C."/>
            <person name="McCusker W."/>
            <person name="McDonough S."/>
            <person name="Mehta T."/>
            <person name="Meldrim J."/>
            <person name="Meneus L."/>
            <person name="Mihai O."/>
            <person name="Mihalev A."/>
            <person name="Mihova T."/>
            <person name="Mittelman R."/>
            <person name="Mlenga V."/>
            <person name="Montmayeur A."/>
            <person name="Mulrain L."/>
            <person name="Navidi A."/>
            <person name="Naylor J."/>
            <person name="Negash T."/>
            <person name="Nguyen T."/>
            <person name="Nguyen N."/>
            <person name="Nicol R."/>
            <person name="Norbu C."/>
            <person name="Norbu N."/>
            <person name="Novod N."/>
            <person name="O'Neill B."/>
            <person name="Osman S."/>
            <person name="Markiewicz E."/>
            <person name="Oyono O.L."/>
            <person name="Patti C."/>
            <person name="Phunkhang P."/>
            <person name="Pierre F."/>
            <person name="Priest M."/>
            <person name="Raghuraman S."/>
            <person name="Rege F."/>
            <person name="Reyes R."/>
            <person name="Rise C."/>
            <person name="Rogov P."/>
            <person name="Ross K."/>
            <person name="Ryan E."/>
            <person name="Settipalli S."/>
            <person name="Shea T."/>
            <person name="Sherpa N."/>
            <person name="Shi L."/>
            <person name="Shih D."/>
            <person name="Sparrow T."/>
            <person name="Spaulding J."/>
            <person name="Stalker J."/>
            <person name="Stange-Thomann N."/>
            <person name="Stavropoulos S."/>
            <person name="Stone C."/>
            <person name="Strader C."/>
            <person name="Tesfaye S."/>
            <person name="Thomson T."/>
            <person name="Thoulutsang Y."/>
            <person name="Thoulutsang D."/>
            <person name="Topham K."/>
            <person name="Topping I."/>
            <person name="Tsamla T."/>
            <person name="Vassiliev H."/>
            <person name="Vo A."/>
            <person name="Wangchuk T."/>
            <person name="Wangdi T."/>
            <person name="Weiand M."/>
            <person name="Wilkinson J."/>
            <person name="Wilson A."/>
            <person name="Yadav S."/>
            <person name="Young G."/>
            <person name="Yu Q."/>
            <person name="Zembek L."/>
            <person name="Zhong D."/>
            <person name="Zimmer A."/>
            <person name="Zwirko Z."/>
            <person name="Jaffe D.B."/>
            <person name="Alvarez P."/>
            <person name="Brockman W."/>
            <person name="Butler J."/>
            <person name="Chin C."/>
            <person name="Gnerre S."/>
            <person name="Grabherr M."/>
            <person name="Kleber M."/>
            <person name="Mauceli E."/>
            <person name="MacCallum I."/>
        </authorList>
    </citation>
    <scope>NUCLEOTIDE SEQUENCE [LARGE SCALE GENOMIC DNA]</scope>
    <source>
        <strain evidence="8">Tucson 14024-0371.13</strain>
    </source>
</reference>
<dbReference type="Gene3D" id="3.30.40.10">
    <property type="entry name" value="Zinc/RING finger domain, C3HC4 (zinc finger)"/>
    <property type="match status" value="1"/>
</dbReference>
<proteinExistence type="predicted"/>
<dbReference type="KEGG" id="dan:6494057"/>
<dbReference type="SMART" id="SM00184">
    <property type="entry name" value="RING"/>
    <property type="match status" value="1"/>
</dbReference>
<keyword evidence="5" id="KW-0472">Membrane</keyword>
<dbReference type="InParanoid" id="B3MGX4"/>
<dbReference type="InterPro" id="IPR017907">
    <property type="entry name" value="Znf_RING_CS"/>
</dbReference>
<dbReference type="EMBL" id="CH902619">
    <property type="protein sequence ID" value="EDV37892.1"/>
    <property type="molecule type" value="Genomic_DNA"/>
</dbReference>
<dbReference type="GeneID" id="6494057"/>
<evidence type="ECO:0000256" key="3">
    <source>
        <dbReference type="ARBA" id="ARBA00022833"/>
    </source>
</evidence>
<keyword evidence="3" id="KW-0862">Zinc</keyword>
<dbReference type="InterPro" id="IPR001841">
    <property type="entry name" value="Znf_RING"/>
</dbReference>
<dbReference type="GO" id="GO:0005634">
    <property type="term" value="C:nucleus"/>
    <property type="evidence" value="ECO:0007669"/>
    <property type="project" value="UniProtKB-ARBA"/>
</dbReference>
<keyword evidence="5" id="KW-1133">Transmembrane helix</keyword>
<feature type="transmembrane region" description="Helical" evidence="5">
    <location>
        <begin position="80"/>
        <end position="102"/>
    </location>
</feature>
<dbReference type="PROSITE" id="PS00518">
    <property type="entry name" value="ZF_RING_1"/>
    <property type="match status" value="1"/>
</dbReference>
<dbReference type="GO" id="GO:0060255">
    <property type="term" value="P:regulation of macromolecule metabolic process"/>
    <property type="evidence" value="ECO:0007669"/>
    <property type="project" value="UniProtKB-ARBA"/>
</dbReference>
<gene>
    <name evidence="7" type="primary">Dana\GF11193</name>
    <name evidence="7" type="synonym">dana_GLEANR_11261</name>
    <name evidence="7" type="ORF">GF11193</name>
</gene>
<dbReference type="PROSITE" id="PS50089">
    <property type="entry name" value="ZF_RING_2"/>
    <property type="match status" value="1"/>
</dbReference>
<dbReference type="HOGENOM" id="CLU_163577_0_0_1"/>
<dbReference type="InterPro" id="IPR013083">
    <property type="entry name" value="Znf_RING/FYVE/PHD"/>
</dbReference>
<evidence type="ECO:0000259" key="6">
    <source>
        <dbReference type="PROSITE" id="PS50089"/>
    </source>
</evidence>
<dbReference type="OrthoDB" id="9049620at2759"/>
<dbReference type="PhylomeDB" id="B3MGX4"/>
<dbReference type="GO" id="GO:0008270">
    <property type="term" value="F:zinc ion binding"/>
    <property type="evidence" value="ECO:0007669"/>
    <property type="project" value="UniProtKB-KW"/>
</dbReference>
<name>B3MGX4_DROAN</name>
<evidence type="ECO:0000256" key="5">
    <source>
        <dbReference type="SAM" id="Phobius"/>
    </source>
</evidence>
<evidence type="ECO:0000313" key="8">
    <source>
        <dbReference type="Proteomes" id="UP000007801"/>
    </source>
</evidence>
<keyword evidence="5" id="KW-0812">Transmembrane</keyword>
<evidence type="ECO:0000256" key="4">
    <source>
        <dbReference type="PROSITE-ProRule" id="PRU00175"/>
    </source>
</evidence>
<dbReference type="Pfam" id="PF00097">
    <property type="entry name" value="zf-C3HC4"/>
    <property type="match status" value="1"/>
</dbReference>
<keyword evidence="1" id="KW-0479">Metal-binding</keyword>
<keyword evidence="2 4" id="KW-0863">Zinc-finger</keyword>